<evidence type="ECO:0000313" key="6">
    <source>
        <dbReference type="Proteomes" id="UP000605805"/>
    </source>
</evidence>
<protein>
    <recommendedName>
        <fullName evidence="7">SAM-dependent chlorinase/fluorinase</fullName>
    </recommendedName>
</protein>
<comment type="similarity">
    <text evidence="2">Belongs to the SAM hydrolase / SAM-dependent halogenase family.</text>
</comment>
<dbReference type="Proteomes" id="UP000605805">
    <property type="component" value="Unassembled WGS sequence"/>
</dbReference>
<gene>
    <name evidence="5" type="ORF">EYH02_02065</name>
</gene>
<dbReference type="EMBL" id="DQTV01000041">
    <property type="protein sequence ID" value="HIP56842.1"/>
    <property type="molecule type" value="Genomic_DNA"/>
</dbReference>
<dbReference type="AlphaFoldDB" id="A0A833DT12"/>
<comment type="caution">
    <text evidence="5">The sequence shown here is derived from an EMBL/GenBank/DDBJ whole genome shotgun (WGS) entry which is preliminary data.</text>
</comment>
<evidence type="ECO:0008006" key="7">
    <source>
        <dbReference type="Google" id="ProtNLM"/>
    </source>
</evidence>
<proteinExistence type="inferred from homology"/>
<reference evidence="5" key="1">
    <citation type="journal article" date="2020" name="ISME J.">
        <title>Gammaproteobacteria mediating utilization of methyl-, sulfur- and petroleum organic compounds in deep ocean hydrothermal plumes.</title>
        <authorList>
            <person name="Zhou Z."/>
            <person name="Liu Y."/>
            <person name="Pan J."/>
            <person name="Cron B.R."/>
            <person name="Toner B.M."/>
            <person name="Anantharaman K."/>
            <person name="Breier J.A."/>
            <person name="Dick G.J."/>
            <person name="Li M."/>
        </authorList>
    </citation>
    <scope>NUCLEOTIDE SEQUENCE</scope>
    <source>
        <strain evidence="5">SZUA-1435</strain>
    </source>
</reference>
<evidence type="ECO:0000256" key="1">
    <source>
        <dbReference type="ARBA" id="ARBA00022691"/>
    </source>
</evidence>
<dbReference type="Gene3D" id="2.40.30.90">
    <property type="entry name" value="Bacterial fluorinating enzyme like"/>
    <property type="match status" value="1"/>
</dbReference>
<evidence type="ECO:0000259" key="4">
    <source>
        <dbReference type="Pfam" id="PF20257"/>
    </source>
</evidence>
<dbReference type="SUPFAM" id="SSF101852">
    <property type="entry name" value="Bacterial fluorinating enzyme, C-terminal domain"/>
    <property type="match status" value="1"/>
</dbReference>
<accession>A0A833DT12</accession>
<dbReference type="Pfam" id="PF20257">
    <property type="entry name" value="SAM_HAT_C"/>
    <property type="match status" value="1"/>
</dbReference>
<feature type="domain" description="S-adenosyl-l-methionine hydroxide adenosyltransferase C-terminal" evidence="4">
    <location>
        <begin position="188"/>
        <end position="275"/>
    </location>
</feature>
<dbReference type="InterPro" id="IPR046470">
    <property type="entry name" value="SAM_HAT_C"/>
</dbReference>
<evidence type="ECO:0000313" key="5">
    <source>
        <dbReference type="EMBL" id="HIP56842.1"/>
    </source>
</evidence>
<dbReference type="InterPro" id="IPR023228">
    <property type="entry name" value="SAM_OH_AdoTrfase_N_sf"/>
</dbReference>
<dbReference type="InterPro" id="IPR002747">
    <property type="entry name" value="SAM_OH_AdoTrfase"/>
</dbReference>
<dbReference type="PIRSF" id="PIRSF006779">
    <property type="entry name" value="UCP006779"/>
    <property type="match status" value="1"/>
</dbReference>
<name>A0A833DT12_9CREN</name>
<dbReference type="SUPFAM" id="SSF102522">
    <property type="entry name" value="Bacterial fluorinating enzyme, N-terminal domain"/>
    <property type="match status" value="1"/>
</dbReference>
<feature type="domain" description="S-adenosyl-l-methionine hydroxide adenosyltransferase N-terminal" evidence="3">
    <location>
        <begin position="16"/>
        <end position="161"/>
    </location>
</feature>
<dbReference type="Pfam" id="PF01887">
    <property type="entry name" value="SAM_HAT_N"/>
    <property type="match status" value="1"/>
</dbReference>
<organism evidence="5 6">
    <name type="scientific">Ignisphaera aggregans</name>
    <dbReference type="NCBI Taxonomy" id="334771"/>
    <lineage>
        <taxon>Archaea</taxon>
        <taxon>Thermoproteota</taxon>
        <taxon>Thermoprotei</taxon>
        <taxon>Desulfurococcales</taxon>
        <taxon>Desulfurococcaceae</taxon>
        <taxon>Ignisphaera</taxon>
    </lineage>
</organism>
<evidence type="ECO:0000259" key="3">
    <source>
        <dbReference type="Pfam" id="PF01887"/>
    </source>
</evidence>
<evidence type="ECO:0000256" key="2">
    <source>
        <dbReference type="ARBA" id="ARBA00024035"/>
    </source>
</evidence>
<dbReference type="PANTHER" id="PTHR35092:SF1">
    <property type="entry name" value="CHLORINASE MJ1651"/>
    <property type="match status" value="1"/>
</dbReference>
<dbReference type="InterPro" id="IPR046469">
    <property type="entry name" value="SAM_HAT_N"/>
</dbReference>
<dbReference type="PANTHER" id="PTHR35092">
    <property type="entry name" value="CHLORINASE MJ1651"/>
    <property type="match status" value="1"/>
</dbReference>
<sequence>MKNSVGTPMQRPCKVIGFITDFGTSDPYVAAMKGVALDICPDVRLVDITHDVPSFDIERAAFILLTAYRYFPRGTIFVVVVDPGVGGQRRAIAIATKNYYFVGPDNGVLVPAAEDDGIERVVVLDNDLYFRKPVSASFHGRDIFTPVAAWLACGTPLELLGTRVSVETLVRPRLRIWHKLSNGCVELEVLHIDKFGNVILSQRFSEVVKELKASLGSSITVRCKEGVYTARIERVFSVVPPGTLVLYEDSFGFAELAVNRGSAQELLRVSRGDRVALCIG</sequence>
<dbReference type="Gene3D" id="3.40.50.10790">
    <property type="entry name" value="S-adenosyl-l-methionine hydroxide adenosyltransferase, N-terminal"/>
    <property type="match status" value="1"/>
</dbReference>
<keyword evidence="1" id="KW-0949">S-adenosyl-L-methionine</keyword>
<dbReference type="InterPro" id="IPR023227">
    <property type="entry name" value="SAM_OH_AdoTrfase_C_sf"/>
</dbReference>